<comment type="caution">
    <text evidence="2">The sequence shown here is derived from an EMBL/GenBank/DDBJ whole genome shotgun (WGS) entry which is preliminary data.</text>
</comment>
<dbReference type="EMBL" id="BOMQ01000053">
    <property type="protein sequence ID" value="GIE50910.1"/>
    <property type="molecule type" value="Genomic_DNA"/>
</dbReference>
<name>A0A919JKF9_9ACTN</name>
<keyword evidence="1" id="KW-1133">Transmembrane helix</keyword>
<evidence type="ECO:0000313" key="3">
    <source>
        <dbReference type="Proteomes" id="UP000647172"/>
    </source>
</evidence>
<organism evidence="2 3">
    <name type="scientific">Actinoplanes nipponensis</name>
    <dbReference type="NCBI Taxonomy" id="135950"/>
    <lineage>
        <taxon>Bacteria</taxon>
        <taxon>Bacillati</taxon>
        <taxon>Actinomycetota</taxon>
        <taxon>Actinomycetes</taxon>
        <taxon>Micromonosporales</taxon>
        <taxon>Micromonosporaceae</taxon>
        <taxon>Actinoplanes</taxon>
    </lineage>
</organism>
<reference evidence="2" key="1">
    <citation type="submission" date="2021-01" db="EMBL/GenBank/DDBJ databases">
        <title>Whole genome shotgun sequence of Actinoplanes nipponensis NBRC 14063.</title>
        <authorList>
            <person name="Komaki H."/>
            <person name="Tamura T."/>
        </authorList>
    </citation>
    <scope>NUCLEOTIDE SEQUENCE</scope>
    <source>
        <strain evidence="2">NBRC 14063</strain>
    </source>
</reference>
<dbReference type="RefSeq" id="WP_203770984.1">
    <property type="nucleotide sequence ID" value="NZ_BAAAYJ010000078.1"/>
</dbReference>
<dbReference type="Proteomes" id="UP000647172">
    <property type="component" value="Unassembled WGS sequence"/>
</dbReference>
<keyword evidence="1" id="KW-0472">Membrane</keyword>
<proteinExistence type="predicted"/>
<dbReference type="AlphaFoldDB" id="A0A919JKF9"/>
<feature type="transmembrane region" description="Helical" evidence="1">
    <location>
        <begin position="28"/>
        <end position="49"/>
    </location>
</feature>
<evidence type="ECO:0000256" key="1">
    <source>
        <dbReference type="SAM" id="Phobius"/>
    </source>
</evidence>
<gene>
    <name evidence="2" type="ORF">Ani05nite_44440</name>
</gene>
<dbReference type="Pfam" id="PF24838">
    <property type="entry name" value="8xMP"/>
    <property type="match status" value="1"/>
</dbReference>
<sequence>MDHAPDRANDIEILKLVHSHFDQDLRQFWVRSNMYLILTGVLVSAYAATAPKGDYSLVVGVFGLVVSVFWFAVARASYLWICAWRAELCRLDEEIDRFRAIARTERLPLRPLASATGVTRWFPLVVAAGWTTLLLATVTH</sequence>
<keyword evidence="1" id="KW-0812">Transmembrane</keyword>
<dbReference type="InterPro" id="IPR056918">
    <property type="entry name" value="8xMP"/>
</dbReference>
<keyword evidence="3" id="KW-1185">Reference proteome</keyword>
<protein>
    <submittedName>
        <fullName evidence="2">Uncharacterized protein</fullName>
    </submittedName>
</protein>
<feature type="transmembrane region" description="Helical" evidence="1">
    <location>
        <begin position="55"/>
        <end position="81"/>
    </location>
</feature>
<evidence type="ECO:0000313" key="2">
    <source>
        <dbReference type="EMBL" id="GIE50910.1"/>
    </source>
</evidence>
<accession>A0A919JKF9</accession>